<proteinExistence type="inferred from homology"/>
<organism evidence="7 8">
    <name type="scientific">Dovyalis caffra</name>
    <dbReference type="NCBI Taxonomy" id="77055"/>
    <lineage>
        <taxon>Eukaryota</taxon>
        <taxon>Viridiplantae</taxon>
        <taxon>Streptophyta</taxon>
        <taxon>Embryophyta</taxon>
        <taxon>Tracheophyta</taxon>
        <taxon>Spermatophyta</taxon>
        <taxon>Magnoliopsida</taxon>
        <taxon>eudicotyledons</taxon>
        <taxon>Gunneridae</taxon>
        <taxon>Pentapetalae</taxon>
        <taxon>rosids</taxon>
        <taxon>fabids</taxon>
        <taxon>Malpighiales</taxon>
        <taxon>Salicaceae</taxon>
        <taxon>Flacourtieae</taxon>
        <taxon>Dovyalis</taxon>
    </lineage>
</organism>
<evidence type="ECO:0000256" key="4">
    <source>
        <dbReference type="ARBA" id="ARBA00022781"/>
    </source>
</evidence>
<evidence type="ECO:0008006" key="9">
    <source>
        <dbReference type="Google" id="ProtNLM"/>
    </source>
</evidence>
<comment type="function">
    <text evidence="1">Catalytic subunit of the peripheral V1 complex of vacuolar ATPase (V-ATPase). V-ATPase is responsible for acidifying a variety of intracellular compartments in eukaryotic cells.</text>
</comment>
<evidence type="ECO:0000256" key="3">
    <source>
        <dbReference type="ARBA" id="ARBA00022448"/>
    </source>
</evidence>
<evidence type="ECO:0000256" key="5">
    <source>
        <dbReference type="ARBA" id="ARBA00023065"/>
    </source>
</evidence>
<keyword evidence="5" id="KW-0406">Ion transport</keyword>
<name>A0AAV1S1P0_9ROSI</name>
<evidence type="ECO:0000256" key="6">
    <source>
        <dbReference type="SAM" id="MobiDB-lite"/>
    </source>
</evidence>
<accession>A0AAV1S1P0</accession>
<keyword evidence="3" id="KW-0813">Transport</keyword>
<gene>
    <name evidence="7" type="ORF">DCAF_LOCUS17983</name>
</gene>
<feature type="region of interest" description="Disordered" evidence="6">
    <location>
        <begin position="22"/>
        <end position="45"/>
    </location>
</feature>
<dbReference type="InterPro" id="IPR005124">
    <property type="entry name" value="V-ATPase_G"/>
</dbReference>
<sequence>MQTKRLRQAKEEAEKEAALYRSNWETEHQKTLDETNGNSGLTAGRLEEETEAKIQNLKNSASKVQSDIADMLVNYVTAIRIRAESRSCVRHRLKASASNLIVR</sequence>
<dbReference type="PANTHER" id="PTHR12713">
    <property type="entry name" value="VACUOLAR ATP SYNTHASE SUBUNIT G"/>
    <property type="match status" value="1"/>
</dbReference>
<evidence type="ECO:0000256" key="2">
    <source>
        <dbReference type="ARBA" id="ARBA00010066"/>
    </source>
</evidence>
<keyword evidence="4" id="KW-0375">Hydrogen ion transport</keyword>
<comment type="similarity">
    <text evidence="2">Belongs to the V-ATPase G subunit family.</text>
</comment>
<keyword evidence="8" id="KW-1185">Reference proteome</keyword>
<dbReference type="AlphaFoldDB" id="A0AAV1S1P0"/>
<dbReference type="GO" id="GO:0046961">
    <property type="term" value="F:proton-transporting ATPase activity, rotational mechanism"/>
    <property type="evidence" value="ECO:0007669"/>
    <property type="project" value="InterPro"/>
</dbReference>
<comment type="caution">
    <text evidence="7">The sequence shown here is derived from an EMBL/GenBank/DDBJ whole genome shotgun (WGS) entry which is preliminary data.</text>
</comment>
<dbReference type="Proteomes" id="UP001314170">
    <property type="component" value="Unassembled WGS sequence"/>
</dbReference>
<dbReference type="GO" id="GO:0000221">
    <property type="term" value="C:vacuolar proton-transporting V-type ATPase, V1 domain"/>
    <property type="evidence" value="ECO:0007669"/>
    <property type="project" value="TreeGrafter"/>
</dbReference>
<evidence type="ECO:0000313" key="8">
    <source>
        <dbReference type="Proteomes" id="UP001314170"/>
    </source>
</evidence>
<dbReference type="Gene3D" id="1.20.5.2950">
    <property type="match status" value="1"/>
</dbReference>
<feature type="compositionally biased region" description="Basic and acidic residues" evidence="6">
    <location>
        <begin position="22"/>
        <end position="33"/>
    </location>
</feature>
<evidence type="ECO:0000256" key="1">
    <source>
        <dbReference type="ARBA" id="ARBA00003847"/>
    </source>
</evidence>
<dbReference type="Pfam" id="PF03179">
    <property type="entry name" value="V-ATPase_G"/>
    <property type="match status" value="1"/>
</dbReference>
<dbReference type="PANTHER" id="PTHR12713:SF27">
    <property type="entry name" value="V-TYPE PROTON ATPASE SUBUNIT G3"/>
    <property type="match status" value="1"/>
</dbReference>
<reference evidence="7 8" key="1">
    <citation type="submission" date="2024-01" db="EMBL/GenBank/DDBJ databases">
        <authorList>
            <person name="Waweru B."/>
        </authorList>
    </citation>
    <scope>NUCLEOTIDE SEQUENCE [LARGE SCALE GENOMIC DNA]</scope>
</reference>
<dbReference type="EMBL" id="CAWUPB010001165">
    <property type="protein sequence ID" value="CAK7344859.1"/>
    <property type="molecule type" value="Genomic_DNA"/>
</dbReference>
<evidence type="ECO:0000313" key="7">
    <source>
        <dbReference type="EMBL" id="CAK7344859.1"/>
    </source>
</evidence>
<protein>
    <recommendedName>
        <fullName evidence="9">V-type proton ATPase subunit G</fullName>
    </recommendedName>
</protein>
<dbReference type="GO" id="GO:0016887">
    <property type="term" value="F:ATP hydrolysis activity"/>
    <property type="evidence" value="ECO:0007669"/>
    <property type="project" value="TreeGrafter"/>
</dbReference>